<sequence>MSDFDEIAILLPDPYRILWREKVTSTNDEIRILAGQGMSEGLVLIGEEQTAGRGRRGAAWFSPKGENLAFSVLLRPRAPKHLWSRFSLATGLAVAEGLERFLPMAAIKWPNDVLIDDRKIAGILVEAGADFVIIGIGINVNPEKFPDELLATSLKKECDREISRAEVLLEVLKRLAKYSGRIESDFEELLDGVRQRCALTGKQVKFLQGGNHRSGRVKGIGSSGELLVELNGSIEGIIQADEVRVCSADPVL</sequence>
<dbReference type="InterPro" id="IPR004408">
    <property type="entry name" value="Biotin_CoA_COase_ligase"/>
</dbReference>
<dbReference type="InterPro" id="IPR004143">
    <property type="entry name" value="BPL_LPL_catalytic"/>
</dbReference>
<dbReference type="Gene3D" id="3.30.930.10">
    <property type="entry name" value="Bira Bifunctional Protein, Domain 2"/>
    <property type="match status" value="1"/>
</dbReference>
<dbReference type="PANTHER" id="PTHR12835">
    <property type="entry name" value="BIOTIN PROTEIN LIGASE"/>
    <property type="match status" value="1"/>
</dbReference>
<evidence type="ECO:0000259" key="2">
    <source>
        <dbReference type="PROSITE" id="PS51733"/>
    </source>
</evidence>
<evidence type="ECO:0000313" key="3">
    <source>
        <dbReference type="EMBL" id="MFD2257902.1"/>
    </source>
</evidence>
<keyword evidence="4" id="KW-1185">Reference proteome</keyword>
<dbReference type="EMBL" id="JBHUIT010000034">
    <property type="protein sequence ID" value="MFD2257902.1"/>
    <property type="molecule type" value="Genomic_DNA"/>
</dbReference>
<accession>A0ABW5DA05</accession>
<reference evidence="4" key="1">
    <citation type="journal article" date="2019" name="Int. J. Syst. Evol. Microbiol.">
        <title>The Global Catalogue of Microorganisms (GCM) 10K type strain sequencing project: providing services to taxonomists for standard genome sequencing and annotation.</title>
        <authorList>
            <consortium name="The Broad Institute Genomics Platform"/>
            <consortium name="The Broad Institute Genome Sequencing Center for Infectious Disease"/>
            <person name="Wu L."/>
            <person name="Ma J."/>
        </authorList>
    </citation>
    <scope>NUCLEOTIDE SEQUENCE [LARGE SCALE GENOMIC DNA]</scope>
    <source>
        <strain evidence="4">CGMCC 4.7106</strain>
    </source>
</reference>
<organism evidence="3 4">
    <name type="scientific">Luteolibacter algae</name>
    <dbReference type="NCBI Taxonomy" id="454151"/>
    <lineage>
        <taxon>Bacteria</taxon>
        <taxon>Pseudomonadati</taxon>
        <taxon>Verrucomicrobiota</taxon>
        <taxon>Verrucomicrobiia</taxon>
        <taxon>Verrucomicrobiales</taxon>
        <taxon>Verrucomicrobiaceae</taxon>
        <taxon>Luteolibacter</taxon>
    </lineage>
</organism>
<dbReference type="Gene3D" id="2.30.30.100">
    <property type="match status" value="1"/>
</dbReference>
<dbReference type="EC" id="6.3.4.15" evidence="3"/>
<dbReference type="PANTHER" id="PTHR12835:SF5">
    <property type="entry name" value="BIOTIN--PROTEIN LIGASE"/>
    <property type="match status" value="1"/>
</dbReference>
<dbReference type="PROSITE" id="PS51733">
    <property type="entry name" value="BPL_LPL_CATALYTIC"/>
    <property type="match status" value="1"/>
</dbReference>
<dbReference type="SUPFAM" id="SSF55681">
    <property type="entry name" value="Class II aaRS and biotin synthetases"/>
    <property type="match status" value="1"/>
</dbReference>
<keyword evidence="1 3" id="KW-0436">Ligase</keyword>
<dbReference type="RefSeq" id="WP_386821302.1">
    <property type="nucleotide sequence ID" value="NZ_JBHUIT010000034.1"/>
</dbReference>
<evidence type="ECO:0000313" key="4">
    <source>
        <dbReference type="Proteomes" id="UP001597375"/>
    </source>
</evidence>
<comment type="caution">
    <text evidence="3">The sequence shown here is derived from an EMBL/GenBank/DDBJ whole genome shotgun (WGS) entry which is preliminary data.</text>
</comment>
<dbReference type="NCBIfam" id="TIGR00121">
    <property type="entry name" value="birA_ligase"/>
    <property type="match status" value="1"/>
</dbReference>
<dbReference type="InterPro" id="IPR045864">
    <property type="entry name" value="aa-tRNA-synth_II/BPL/LPL"/>
</dbReference>
<proteinExistence type="predicted"/>
<dbReference type="CDD" id="cd16442">
    <property type="entry name" value="BPL"/>
    <property type="match status" value="1"/>
</dbReference>
<dbReference type="Proteomes" id="UP001597375">
    <property type="component" value="Unassembled WGS sequence"/>
</dbReference>
<gene>
    <name evidence="3" type="ORF">ACFSSA_14565</name>
</gene>
<evidence type="ECO:0000256" key="1">
    <source>
        <dbReference type="ARBA" id="ARBA00022598"/>
    </source>
</evidence>
<protein>
    <submittedName>
        <fullName evidence="3">Biotin--[acetyl-CoA-carboxylase] ligase</fullName>
        <ecNumber evidence="3">6.3.4.15</ecNumber>
    </submittedName>
</protein>
<feature type="domain" description="BPL/LPL catalytic" evidence="2">
    <location>
        <begin position="2"/>
        <end position="183"/>
    </location>
</feature>
<name>A0ABW5DA05_9BACT</name>
<dbReference type="Pfam" id="PF03099">
    <property type="entry name" value="BPL_LplA_LipB"/>
    <property type="match status" value="1"/>
</dbReference>
<dbReference type="GO" id="GO:0004077">
    <property type="term" value="F:biotin--[biotin carboxyl-carrier protein] ligase activity"/>
    <property type="evidence" value="ECO:0007669"/>
    <property type="project" value="UniProtKB-EC"/>
</dbReference>